<reference evidence="2" key="1">
    <citation type="journal article" date="2020" name="Cell">
        <title>Large-Scale Comparative Analyses of Tick Genomes Elucidate Their Genetic Diversity and Vector Capacities.</title>
        <authorList>
            <consortium name="Tick Genome and Microbiome Consortium (TIGMIC)"/>
            <person name="Jia N."/>
            <person name="Wang J."/>
            <person name="Shi W."/>
            <person name="Du L."/>
            <person name="Sun Y."/>
            <person name="Zhan W."/>
            <person name="Jiang J.F."/>
            <person name="Wang Q."/>
            <person name="Zhang B."/>
            <person name="Ji P."/>
            <person name="Bell-Sakyi L."/>
            <person name="Cui X.M."/>
            <person name="Yuan T.T."/>
            <person name="Jiang B.G."/>
            <person name="Yang W.F."/>
            <person name="Lam T.T."/>
            <person name="Chang Q.C."/>
            <person name="Ding S.J."/>
            <person name="Wang X.J."/>
            <person name="Zhu J.G."/>
            <person name="Ruan X.D."/>
            <person name="Zhao L."/>
            <person name="Wei J.T."/>
            <person name="Ye R.Z."/>
            <person name="Que T.C."/>
            <person name="Du C.H."/>
            <person name="Zhou Y.H."/>
            <person name="Cheng J.X."/>
            <person name="Dai P.F."/>
            <person name="Guo W.B."/>
            <person name="Han X.H."/>
            <person name="Huang E.J."/>
            <person name="Li L.F."/>
            <person name="Wei W."/>
            <person name="Gao Y.C."/>
            <person name="Liu J.Z."/>
            <person name="Shao H.Z."/>
            <person name="Wang X."/>
            <person name="Wang C.C."/>
            <person name="Yang T.C."/>
            <person name="Huo Q.B."/>
            <person name="Li W."/>
            <person name="Chen H.Y."/>
            <person name="Chen S.E."/>
            <person name="Zhou L.G."/>
            <person name="Ni X.B."/>
            <person name="Tian J.H."/>
            <person name="Sheng Y."/>
            <person name="Liu T."/>
            <person name="Pan Y.S."/>
            <person name="Xia L.Y."/>
            <person name="Li J."/>
            <person name="Zhao F."/>
            <person name="Cao W.C."/>
        </authorList>
    </citation>
    <scope>NUCLEOTIDE SEQUENCE</scope>
    <source>
        <strain evidence="2">Rsan-2018</strain>
    </source>
</reference>
<dbReference type="Proteomes" id="UP000821837">
    <property type="component" value="Unassembled WGS sequence"/>
</dbReference>
<evidence type="ECO:0000313" key="2">
    <source>
        <dbReference type="EMBL" id="KAH7985842.1"/>
    </source>
</evidence>
<accession>A0A9D4TD74</accession>
<feature type="region of interest" description="Disordered" evidence="1">
    <location>
        <begin position="1"/>
        <end position="56"/>
    </location>
</feature>
<reference evidence="2" key="2">
    <citation type="submission" date="2021-09" db="EMBL/GenBank/DDBJ databases">
        <authorList>
            <person name="Jia N."/>
            <person name="Wang J."/>
            <person name="Shi W."/>
            <person name="Du L."/>
            <person name="Sun Y."/>
            <person name="Zhan W."/>
            <person name="Jiang J."/>
            <person name="Wang Q."/>
            <person name="Zhang B."/>
            <person name="Ji P."/>
            <person name="Sakyi L.B."/>
            <person name="Cui X."/>
            <person name="Yuan T."/>
            <person name="Jiang B."/>
            <person name="Yang W."/>
            <person name="Lam T.T.-Y."/>
            <person name="Chang Q."/>
            <person name="Ding S."/>
            <person name="Wang X."/>
            <person name="Zhu J."/>
            <person name="Ruan X."/>
            <person name="Zhao L."/>
            <person name="Wei J."/>
            <person name="Que T."/>
            <person name="Du C."/>
            <person name="Cheng J."/>
            <person name="Dai P."/>
            <person name="Han X."/>
            <person name="Huang E."/>
            <person name="Gao Y."/>
            <person name="Liu J."/>
            <person name="Shao H."/>
            <person name="Ye R."/>
            <person name="Li L."/>
            <person name="Wei W."/>
            <person name="Wang X."/>
            <person name="Wang C."/>
            <person name="Huo Q."/>
            <person name="Li W."/>
            <person name="Guo W."/>
            <person name="Chen H."/>
            <person name="Chen S."/>
            <person name="Zhou L."/>
            <person name="Zhou L."/>
            <person name="Ni X."/>
            <person name="Tian J."/>
            <person name="Zhou Y."/>
            <person name="Sheng Y."/>
            <person name="Liu T."/>
            <person name="Pan Y."/>
            <person name="Xia L."/>
            <person name="Li J."/>
            <person name="Zhao F."/>
            <person name="Cao W."/>
        </authorList>
    </citation>
    <scope>NUCLEOTIDE SEQUENCE</scope>
    <source>
        <strain evidence="2">Rsan-2018</strain>
        <tissue evidence="2">Larvae</tissue>
    </source>
</reference>
<comment type="caution">
    <text evidence="2">The sequence shown here is derived from an EMBL/GenBank/DDBJ whole genome shotgun (WGS) entry which is preliminary data.</text>
</comment>
<organism evidence="2 3">
    <name type="scientific">Rhipicephalus sanguineus</name>
    <name type="common">Brown dog tick</name>
    <name type="synonym">Ixodes sanguineus</name>
    <dbReference type="NCBI Taxonomy" id="34632"/>
    <lineage>
        <taxon>Eukaryota</taxon>
        <taxon>Metazoa</taxon>
        <taxon>Ecdysozoa</taxon>
        <taxon>Arthropoda</taxon>
        <taxon>Chelicerata</taxon>
        <taxon>Arachnida</taxon>
        <taxon>Acari</taxon>
        <taxon>Parasitiformes</taxon>
        <taxon>Ixodida</taxon>
        <taxon>Ixodoidea</taxon>
        <taxon>Ixodidae</taxon>
        <taxon>Rhipicephalinae</taxon>
        <taxon>Rhipicephalus</taxon>
        <taxon>Rhipicephalus</taxon>
    </lineage>
</organism>
<keyword evidence="3" id="KW-1185">Reference proteome</keyword>
<protein>
    <submittedName>
        <fullName evidence="2">Uncharacterized protein</fullName>
    </submittedName>
</protein>
<proteinExistence type="predicted"/>
<dbReference type="EMBL" id="JABSTV010000698">
    <property type="protein sequence ID" value="KAH7985842.1"/>
    <property type="molecule type" value="Genomic_DNA"/>
</dbReference>
<gene>
    <name evidence="2" type="ORF">HPB52_025365</name>
</gene>
<name>A0A9D4TD74_RHISA</name>
<evidence type="ECO:0000313" key="3">
    <source>
        <dbReference type="Proteomes" id="UP000821837"/>
    </source>
</evidence>
<dbReference type="AlphaFoldDB" id="A0A9D4TD74"/>
<evidence type="ECO:0000256" key="1">
    <source>
        <dbReference type="SAM" id="MobiDB-lite"/>
    </source>
</evidence>
<sequence length="221" mass="24677">MHEVGMVEGEEISQEKANRPRWTTALGKNKKARVETPVLAGNASHEGSKGGRRTAAPQSAIKCLAGAWRLPRLPRYQIQIIVRPRDALHFRKVSQLRLAQAIAMVATLAPAETEGDIVCPNIAQNILVVSTPEKKTQTPTPEAQLQTMIVNQRNPKALEARRIKNITTVVVLFDRMKVPKYVMCGVSWLCCTLYKRKTDVCYACHRAQQEGVQGLWARLQT</sequence>